<dbReference type="GO" id="GO:0005576">
    <property type="term" value="C:extracellular region"/>
    <property type="evidence" value="ECO:0007669"/>
    <property type="project" value="UniProtKB-SubCell"/>
</dbReference>
<sequence>MKASIFLLVALSGAVLSMTDRRVKKFKNQHIISSVPQGGCDDLIENRNIRDNNNRCKSKNTFIIGSFGRVRRICSQNNYVGHPNFYRSPKRVDILHCELSGGTNDNPCRYENKRMKRRITIACNKINNFLHWKQMYVCCFPESKRKC</sequence>
<dbReference type="GO" id="GO:0004519">
    <property type="term" value="F:endonuclease activity"/>
    <property type="evidence" value="ECO:0007669"/>
    <property type="project" value="UniProtKB-KW"/>
</dbReference>
<reference evidence="10" key="2">
    <citation type="submission" date="2025-09" db="UniProtKB">
        <authorList>
            <consortium name="Ensembl"/>
        </authorList>
    </citation>
    <scope>IDENTIFICATION</scope>
</reference>
<dbReference type="SMART" id="SM00092">
    <property type="entry name" value="RNAse_Pc"/>
    <property type="match status" value="1"/>
</dbReference>
<keyword evidence="3" id="KW-0964">Secreted</keyword>
<evidence type="ECO:0000259" key="9">
    <source>
        <dbReference type="SMART" id="SM00092"/>
    </source>
</evidence>
<keyword evidence="4 8" id="KW-0540">Nuclease</keyword>
<organism evidence="10 11">
    <name type="scientific">Amphilophus citrinellus</name>
    <name type="common">Midas cichlid</name>
    <name type="synonym">Cichlasoma citrinellum</name>
    <dbReference type="NCBI Taxonomy" id="61819"/>
    <lineage>
        <taxon>Eukaryota</taxon>
        <taxon>Metazoa</taxon>
        <taxon>Chordata</taxon>
        <taxon>Craniata</taxon>
        <taxon>Vertebrata</taxon>
        <taxon>Euteleostomi</taxon>
        <taxon>Actinopterygii</taxon>
        <taxon>Neopterygii</taxon>
        <taxon>Teleostei</taxon>
        <taxon>Neoteleostei</taxon>
        <taxon>Acanthomorphata</taxon>
        <taxon>Ovalentaria</taxon>
        <taxon>Cichlomorphae</taxon>
        <taxon>Cichliformes</taxon>
        <taxon>Cichlidae</taxon>
        <taxon>New World cichlids</taxon>
        <taxon>Cichlasomatinae</taxon>
        <taxon>Heroini</taxon>
        <taxon>Amphilophus</taxon>
    </lineage>
</organism>
<keyword evidence="6 8" id="KW-0378">Hydrolase</keyword>
<dbReference type="PROSITE" id="PS00127">
    <property type="entry name" value="RNASE_PANCREATIC"/>
    <property type="match status" value="1"/>
</dbReference>
<keyword evidence="11" id="KW-1185">Reference proteome</keyword>
<dbReference type="InterPro" id="IPR001427">
    <property type="entry name" value="RNaseA"/>
</dbReference>
<evidence type="ECO:0000256" key="1">
    <source>
        <dbReference type="ARBA" id="ARBA00004613"/>
    </source>
</evidence>
<evidence type="ECO:0000313" key="10">
    <source>
        <dbReference type="Ensembl" id="ENSACIP00000003575.1"/>
    </source>
</evidence>
<feature type="chain" id="PRO_5018377809" description="Ribonuclease A-domain domain-containing protein" evidence="8">
    <location>
        <begin position="18"/>
        <end position="147"/>
    </location>
</feature>
<proteinExistence type="inferred from homology"/>
<dbReference type="SUPFAM" id="SSF54076">
    <property type="entry name" value="RNase A-like"/>
    <property type="match status" value="1"/>
</dbReference>
<dbReference type="GO" id="GO:0004540">
    <property type="term" value="F:RNA nuclease activity"/>
    <property type="evidence" value="ECO:0007669"/>
    <property type="project" value="TreeGrafter"/>
</dbReference>
<comment type="similarity">
    <text evidence="2 8">Belongs to the pancreatic ribonuclease family.</text>
</comment>
<dbReference type="GO" id="GO:0050830">
    <property type="term" value="P:defense response to Gram-positive bacterium"/>
    <property type="evidence" value="ECO:0007669"/>
    <property type="project" value="TreeGrafter"/>
</dbReference>
<dbReference type="AlphaFoldDB" id="A0A3Q0R2E6"/>
<evidence type="ECO:0000256" key="6">
    <source>
        <dbReference type="ARBA" id="ARBA00022801"/>
    </source>
</evidence>
<comment type="subcellular location">
    <subcellularLocation>
        <location evidence="1">Secreted</location>
    </subcellularLocation>
</comment>
<dbReference type="PANTHER" id="PTHR11437">
    <property type="entry name" value="RIBONUCLEASE"/>
    <property type="match status" value="1"/>
</dbReference>
<dbReference type="GeneTree" id="ENSGT00670000099338"/>
<name>A0A3Q0R2E6_AMPCI</name>
<feature type="signal peptide" evidence="8">
    <location>
        <begin position="1"/>
        <end position="17"/>
    </location>
</feature>
<dbReference type="InterPro" id="IPR023412">
    <property type="entry name" value="RNaseA_domain"/>
</dbReference>
<dbReference type="InterPro" id="IPR023411">
    <property type="entry name" value="RNaseA_AS"/>
</dbReference>
<evidence type="ECO:0000256" key="3">
    <source>
        <dbReference type="ARBA" id="ARBA00022525"/>
    </source>
</evidence>
<dbReference type="Proteomes" id="UP000261340">
    <property type="component" value="Unplaced"/>
</dbReference>
<keyword evidence="8" id="KW-0732">Signal</keyword>
<accession>A0A3Q0R2E6</accession>
<evidence type="ECO:0000313" key="11">
    <source>
        <dbReference type="Proteomes" id="UP000261340"/>
    </source>
</evidence>
<evidence type="ECO:0000256" key="2">
    <source>
        <dbReference type="ARBA" id="ARBA00005600"/>
    </source>
</evidence>
<dbReference type="GO" id="GO:0003676">
    <property type="term" value="F:nucleic acid binding"/>
    <property type="evidence" value="ECO:0007669"/>
    <property type="project" value="InterPro"/>
</dbReference>
<dbReference type="PRINTS" id="PR00794">
    <property type="entry name" value="RIBONUCLEASE"/>
</dbReference>
<evidence type="ECO:0000256" key="8">
    <source>
        <dbReference type="RuleBase" id="RU000651"/>
    </source>
</evidence>
<dbReference type="Ensembl" id="ENSACIT00000003691.1">
    <property type="protein sequence ID" value="ENSACIP00000003575.1"/>
    <property type="gene ID" value="ENSACIG00000002848.1"/>
</dbReference>
<protein>
    <recommendedName>
        <fullName evidence="9">Ribonuclease A-domain domain-containing protein</fullName>
    </recommendedName>
</protein>
<keyword evidence="5 8" id="KW-0255">Endonuclease</keyword>
<dbReference type="InterPro" id="IPR036816">
    <property type="entry name" value="RNaseA-like_dom_sf"/>
</dbReference>
<dbReference type="GO" id="GO:0016787">
    <property type="term" value="F:hydrolase activity"/>
    <property type="evidence" value="ECO:0007669"/>
    <property type="project" value="UniProtKB-KW"/>
</dbReference>
<dbReference type="Gene3D" id="3.10.130.10">
    <property type="entry name" value="Ribonuclease A-like domain"/>
    <property type="match status" value="1"/>
</dbReference>
<dbReference type="OMA" id="IACDKIN"/>
<evidence type="ECO:0000256" key="7">
    <source>
        <dbReference type="ARBA" id="ARBA00023157"/>
    </source>
</evidence>
<reference evidence="10" key="1">
    <citation type="submission" date="2025-08" db="UniProtKB">
        <authorList>
            <consortium name="Ensembl"/>
        </authorList>
    </citation>
    <scope>IDENTIFICATION</scope>
</reference>
<dbReference type="PANTHER" id="PTHR11437:SF10">
    <property type="entry name" value="ANGIOGENIN-RELATED"/>
    <property type="match status" value="1"/>
</dbReference>
<dbReference type="Pfam" id="PF00074">
    <property type="entry name" value="RnaseA"/>
    <property type="match status" value="1"/>
</dbReference>
<feature type="domain" description="Ribonuclease A-domain" evidence="9">
    <location>
        <begin position="19"/>
        <end position="129"/>
    </location>
</feature>
<evidence type="ECO:0000256" key="5">
    <source>
        <dbReference type="ARBA" id="ARBA00022759"/>
    </source>
</evidence>
<keyword evidence="7" id="KW-1015">Disulfide bond</keyword>
<evidence type="ECO:0000256" key="4">
    <source>
        <dbReference type="ARBA" id="ARBA00022722"/>
    </source>
</evidence>